<evidence type="ECO:0000313" key="3">
    <source>
        <dbReference type="Proteomes" id="UP000256328"/>
    </source>
</evidence>
<dbReference type="Proteomes" id="UP000256328">
    <property type="component" value="Unassembled WGS sequence"/>
</dbReference>
<reference evidence="2 3" key="1">
    <citation type="journal article" date="2018" name="IMA Fungus">
        <title>IMA Genome-F 9: Draft genome sequence of Annulohypoxylon stygium, Aspergillus mulundensis, Berkeleyomyces basicola (syn. Thielaviopsis basicola), Ceratocystis smalleyi, two Cercospora beticola strains, Coleophoma cylindrospora, Fusarium fracticaudum, Phialophora cf. hyalina, and Morchella septimelata.</title>
        <authorList>
            <person name="Wingfield B.D."/>
            <person name="Bills G.F."/>
            <person name="Dong Y."/>
            <person name="Huang W."/>
            <person name="Nel W.J."/>
            <person name="Swalarsk-Parry B.S."/>
            <person name="Vaghefi N."/>
            <person name="Wilken P.M."/>
            <person name="An Z."/>
            <person name="de Beer Z.W."/>
            <person name="De Vos L."/>
            <person name="Chen L."/>
            <person name="Duong T.A."/>
            <person name="Gao Y."/>
            <person name="Hammerbacher A."/>
            <person name="Kikkert J.R."/>
            <person name="Li Y."/>
            <person name="Li H."/>
            <person name="Li K."/>
            <person name="Li Q."/>
            <person name="Liu X."/>
            <person name="Ma X."/>
            <person name="Naidoo K."/>
            <person name="Pethybridge S.J."/>
            <person name="Sun J."/>
            <person name="Steenkamp E.T."/>
            <person name="van der Nest M.A."/>
            <person name="van Wyk S."/>
            <person name="Wingfield M.J."/>
            <person name="Xiong C."/>
            <person name="Yue Q."/>
            <person name="Zhang X."/>
        </authorList>
    </citation>
    <scope>NUCLEOTIDE SEQUENCE [LARGE SCALE GENOMIC DNA]</scope>
    <source>
        <strain evidence="2 3">BP5796</strain>
    </source>
</reference>
<keyword evidence="3" id="KW-1185">Reference proteome</keyword>
<evidence type="ECO:0000313" key="2">
    <source>
        <dbReference type="EMBL" id="RDW83514.1"/>
    </source>
</evidence>
<dbReference type="EMBL" id="PDLN01000006">
    <property type="protein sequence ID" value="RDW83514.1"/>
    <property type="molecule type" value="Genomic_DNA"/>
</dbReference>
<accession>A0A3D8SBP6</accession>
<organism evidence="2 3">
    <name type="scientific">Coleophoma crateriformis</name>
    <dbReference type="NCBI Taxonomy" id="565419"/>
    <lineage>
        <taxon>Eukaryota</taxon>
        <taxon>Fungi</taxon>
        <taxon>Dikarya</taxon>
        <taxon>Ascomycota</taxon>
        <taxon>Pezizomycotina</taxon>
        <taxon>Leotiomycetes</taxon>
        <taxon>Helotiales</taxon>
        <taxon>Dermateaceae</taxon>
        <taxon>Coleophoma</taxon>
    </lineage>
</organism>
<feature type="region of interest" description="Disordered" evidence="1">
    <location>
        <begin position="39"/>
        <end position="68"/>
    </location>
</feature>
<sequence length="227" mass="24746">MGPRPFYEKDASHAMLAQRKCVPGAVSLYNYIPDGRDLTSGHGQPARVRQPPEDNGTPTSRWVHGADVPRHPRCADNWLARSLTLTRSHRQIGANLTGVIVLSTFKTSTPVAGYITEVVPLWEHTSDRITGILPATDCHMNDPHQRAPQWWSDKAGTGKDHVSSPGPCRPGLPGLFIPANGPGPSVGLRGRSSMQVSCSVTLAPRRWGWAANRSDETASPLQYCEDK</sequence>
<gene>
    <name evidence="2" type="ORF">BP5796_05005</name>
</gene>
<dbReference type="AlphaFoldDB" id="A0A3D8SBP6"/>
<proteinExistence type="predicted"/>
<protein>
    <submittedName>
        <fullName evidence="2">Uncharacterized protein</fullName>
    </submittedName>
</protein>
<comment type="caution">
    <text evidence="2">The sequence shown here is derived from an EMBL/GenBank/DDBJ whole genome shotgun (WGS) entry which is preliminary data.</text>
</comment>
<evidence type="ECO:0000256" key="1">
    <source>
        <dbReference type="SAM" id="MobiDB-lite"/>
    </source>
</evidence>
<name>A0A3D8SBP6_9HELO</name>